<evidence type="ECO:0000313" key="1">
    <source>
        <dbReference type="EMBL" id="TQL78058.1"/>
    </source>
</evidence>
<sequence>MAMTLRLPEADDRMLTERAAKEKRSKQEIAVEAIHRYLVARDELLDSSVDEVISQDAELLRRLAQ</sequence>
<dbReference type="GO" id="GO:0006355">
    <property type="term" value="P:regulation of DNA-templated transcription"/>
    <property type="evidence" value="ECO:0007669"/>
    <property type="project" value="InterPro"/>
</dbReference>
<proteinExistence type="predicted"/>
<gene>
    <name evidence="1" type="ORF">FB566_3634</name>
</gene>
<dbReference type="EMBL" id="VFOW01000001">
    <property type="protein sequence ID" value="TQL78058.1"/>
    <property type="molecule type" value="Genomic_DNA"/>
</dbReference>
<name>A0A543AZQ4_9ACTN</name>
<dbReference type="RefSeq" id="WP_170183352.1">
    <property type="nucleotide sequence ID" value="NZ_JBHTGS010000001.1"/>
</dbReference>
<dbReference type="InterPro" id="IPR010985">
    <property type="entry name" value="Ribbon_hlx_hlx"/>
</dbReference>
<comment type="caution">
    <text evidence="1">The sequence shown here is derived from an EMBL/GenBank/DDBJ whole genome shotgun (WGS) entry which is preliminary data.</text>
</comment>
<evidence type="ECO:0000313" key="2">
    <source>
        <dbReference type="Proteomes" id="UP000317043"/>
    </source>
</evidence>
<accession>A0A543AZQ4</accession>
<keyword evidence="2" id="KW-1185">Reference proteome</keyword>
<organism evidence="1 2">
    <name type="scientific">Stackebrandtia endophytica</name>
    <dbReference type="NCBI Taxonomy" id="1496996"/>
    <lineage>
        <taxon>Bacteria</taxon>
        <taxon>Bacillati</taxon>
        <taxon>Actinomycetota</taxon>
        <taxon>Actinomycetes</taxon>
        <taxon>Glycomycetales</taxon>
        <taxon>Glycomycetaceae</taxon>
        <taxon>Stackebrandtia</taxon>
    </lineage>
</organism>
<protein>
    <recommendedName>
        <fullName evidence="3">Ribbon-helix-helix CopG family protein</fullName>
    </recommendedName>
</protein>
<dbReference type="AlphaFoldDB" id="A0A543AZQ4"/>
<dbReference type="SUPFAM" id="SSF47598">
    <property type="entry name" value="Ribbon-helix-helix"/>
    <property type="match status" value="1"/>
</dbReference>
<evidence type="ECO:0008006" key="3">
    <source>
        <dbReference type="Google" id="ProtNLM"/>
    </source>
</evidence>
<dbReference type="InParanoid" id="A0A543AZQ4"/>
<dbReference type="Proteomes" id="UP000317043">
    <property type="component" value="Unassembled WGS sequence"/>
</dbReference>
<reference evidence="1 2" key="1">
    <citation type="submission" date="2019-06" db="EMBL/GenBank/DDBJ databases">
        <title>Sequencing the genomes of 1000 actinobacteria strains.</title>
        <authorList>
            <person name="Klenk H.-P."/>
        </authorList>
    </citation>
    <scope>NUCLEOTIDE SEQUENCE [LARGE SCALE GENOMIC DNA]</scope>
    <source>
        <strain evidence="1 2">DSM 45928</strain>
    </source>
</reference>